<dbReference type="Pfam" id="PF03600">
    <property type="entry name" value="CitMHS"/>
    <property type="match status" value="1"/>
</dbReference>
<dbReference type="InterPro" id="IPR004680">
    <property type="entry name" value="Cit_transptr-like_dom"/>
</dbReference>
<dbReference type="PROSITE" id="PS51202">
    <property type="entry name" value="RCK_C"/>
    <property type="match status" value="2"/>
</dbReference>
<keyword evidence="3 7" id="KW-0812">Transmembrane</keyword>
<keyword evidence="4" id="KW-0677">Repeat</keyword>
<evidence type="ECO:0000256" key="2">
    <source>
        <dbReference type="ARBA" id="ARBA00022448"/>
    </source>
</evidence>
<evidence type="ECO:0000313" key="10">
    <source>
        <dbReference type="Proteomes" id="UP000245014"/>
    </source>
</evidence>
<dbReference type="GO" id="GO:0005886">
    <property type="term" value="C:plasma membrane"/>
    <property type="evidence" value="ECO:0007669"/>
    <property type="project" value="TreeGrafter"/>
</dbReference>
<evidence type="ECO:0000256" key="7">
    <source>
        <dbReference type="SAM" id="Phobius"/>
    </source>
</evidence>
<evidence type="ECO:0000259" key="8">
    <source>
        <dbReference type="PROSITE" id="PS51202"/>
    </source>
</evidence>
<comment type="caution">
    <text evidence="9">The sequence shown here is derived from an EMBL/GenBank/DDBJ whole genome shotgun (WGS) entry which is preliminary data.</text>
</comment>
<proteinExistence type="predicted"/>
<dbReference type="Gene3D" id="3.30.70.1450">
    <property type="entry name" value="Regulator of K+ conductance, C-terminal domain"/>
    <property type="match status" value="2"/>
</dbReference>
<dbReference type="AlphaFoldDB" id="A0A2U2C149"/>
<dbReference type="PANTHER" id="PTHR43652">
    <property type="entry name" value="BASIC AMINO ACID ANTIPORTER YFCC-RELATED"/>
    <property type="match status" value="1"/>
</dbReference>
<feature type="transmembrane region" description="Helical" evidence="7">
    <location>
        <begin position="54"/>
        <end position="76"/>
    </location>
</feature>
<dbReference type="EMBL" id="QEYI01000003">
    <property type="protein sequence ID" value="PWE21752.1"/>
    <property type="molecule type" value="Genomic_DNA"/>
</dbReference>
<evidence type="ECO:0000256" key="6">
    <source>
        <dbReference type="ARBA" id="ARBA00023136"/>
    </source>
</evidence>
<dbReference type="SUPFAM" id="SSF116726">
    <property type="entry name" value="TrkA C-terminal domain-like"/>
    <property type="match status" value="2"/>
</dbReference>
<dbReference type="Pfam" id="PF02080">
    <property type="entry name" value="TrkA_C"/>
    <property type="match status" value="2"/>
</dbReference>
<dbReference type="GO" id="GO:0006813">
    <property type="term" value="P:potassium ion transport"/>
    <property type="evidence" value="ECO:0007669"/>
    <property type="project" value="InterPro"/>
</dbReference>
<reference evidence="9 10" key="1">
    <citation type="submission" date="2018-05" db="EMBL/GenBank/DDBJ databases">
        <title>Antimicrobial susceptibility testing and genomic analysis of Arcobacter skirrowii strains and one Arcobacter butzleri isolated from German poultry farms.</title>
        <authorList>
            <person name="Haenel I."/>
            <person name="Hotzel H."/>
            <person name="Tomaso H."/>
            <person name="Busch A."/>
        </authorList>
    </citation>
    <scope>NUCLEOTIDE SEQUENCE [LARGE SCALE GENOMIC DNA]</scope>
    <source>
        <strain evidence="10">v</strain>
    </source>
</reference>
<feature type="transmembrane region" description="Helical" evidence="7">
    <location>
        <begin position="511"/>
        <end position="528"/>
    </location>
</feature>
<name>A0A2U2C149_9BACT</name>
<evidence type="ECO:0000256" key="5">
    <source>
        <dbReference type="ARBA" id="ARBA00022989"/>
    </source>
</evidence>
<comment type="subcellular location">
    <subcellularLocation>
        <location evidence="1">Membrane</location>
        <topology evidence="1">Multi-pass membrane protein</topology>
    </subcellularLocation>
</comment>
<gene>
    <name evidence="9" type="ORF">DF188_05935</name>
</gene>
<protein>
    <submittedName>
        <fullName evidence="9">SLC13 family permease</fullName>
    </submittedName>
</protein>
<keyword evidence="2" id="KW-0813">Transport</keyword>
<dbReference type="InterPro" id="IPR036721">
    <property type="entry name" value="RCK_C_sf"/>
</dbReference>
<feature type="transmembrane region" description="Helical" evidence="7">
    <location>
        <begin position="549"/>
        <end position="572"/>
    </location>
</feature>
<dbReference type="InterPro" id="IPR051679">
    <property type="entry name" value="DASS-Related_Transporters"/>
</dbReference>
<dbReference type="GO" id="GO:0008324">
    <property type="term" value="F:monoatomic cation transmembrane transporter activity"/>
    <property type="evidence" value="ECO:0007669"/>
    <property type="project" value="InterPro"/>
</dbReference>
<feature type="transmembrane region" description="Helical" evidence="7">
    <location>
        <begin position="169"/>
        <end position="191"/>
    </location>
</feature>
<dbReference type="RefSeq" id="WP_109158452.1">
    <property type="nucleotide sequence ID" value="NZ_QEYI01000003.1"/>
</dbReference>
<feature type="domain" description="RCK C-terminal" evidence="8">
    <location>
        <begin position="194"/>
        <end position="278"/>
    </location>
</feature>
<evidence type="ECO:0000256" key="4">
    <source>
        <dbReference type="ARBA" id="ARBA00022737"/>
    </source>
</evidence>
<accession>A0A2U2C149</accession>
<feature type="transmembrane region" description="Helical" evidence="7">
    <location>
        <begin position="428"/>
        <end position="447"/>
    </location>
</feature>
<sequence length="574" mass="63276">MKLFIAITLLILIALLIQNRYRASILFTGLASVYFILDLINYNELVKGFTNNSLLTLVLLLLVTISLERTVLLDYFSKFIISKSYNKTFLKFGLIVMSTSAFANNTAVVASLMSTIKNNKFHNPSKLLIPLSYFAILGGTLTLVGTSTNLLVNSFVVANGHESLKIFDFFYVGFFIALFGLLTLYFTKFLLPDNKTPSSDNVEDHLIELKVSPNSKLIGKSVKENGLRNLEYLFLVEIIRKNHSISPVTPSEVIEENDKLIFSGDIKHIEVLRNFDGLVLVDDIKNSDMKTLNLVDTIVTSQSSLVGKRVKDANFRSKYDAAIVSFKRGSESILKIGEEVIQAGDRLILAVGDDFKNKENIAKNFYLLSDIEKNQKYSTSQSIFVVLGFASAILFSALGYISLFKALVIALIVLLFSKLLTLNDIKRNFPFEIFLIIGSSIAISKVLANSGLANDIATVITASLGAYGVYGSFIGIYLVTMLLTEFMSNNAAAAIVFPIAYSTAIGLDVSIYPFVFAVAFGASASFLIPHGYQTNLMVTSLGSYKTKDFIKAGIPLSIVYSLVVIVAIPIFFKF</sequence>
<keyword evidence="6 7" id="KW-0472">Membrane</keyword>
<keyword evidence="5 7" id="KW-1133">Transmembrane helix</keyword>
<dbReference type="Proteomes" id="UP000245014">
    <property type="component" value="Unassembled WGS sequence"/>
</dbReference>
<evidence type="ECO:0000256" key="1">
    <source>
        <dbReference type="ARBA" id="ARBA00004141"/>
    </source>
</evidence>
<feature type="transmembrane region" description="Helical" evidence="7">
    <location>
        <begin position="88"/>
        <end position="113"/>
    </location>
</feature>
<feature type="transmembrane region" description="Helical" evidence="7">
    <location>
        <begin position="383"/>
        <end position="416"/>
    </location>
</feature>
<feature type="transmembrane region" description="Helical" evidence="7">
    <location>
        <begin position="133"/>
        <end position="157"/>
    </location>
</feature>
<evidence type="ECO:0000256" key="3">
    <source>
        <dbReference type="ARBA" id="ARBA00022692"/>
    </source>
</evidence>
<organism evidence="9 10">
    <name type="scientific">Aliarcobacter skirrowii</name>
    <dbReference type="NCBI Taxonomy" id="28200"/>
    <lineage>
        <taxon>Bacteria</taxon>
        <taxon>Pseudomonadati</taxon>
        <taxon>Campylobacterota</taxon>
        <taxon>Epsilonproteobacteria</taxon>
        <taxon>Campylobacterales</taxon>
        <taxon>Arcobacteraceae</taxon>
        <taxon>Aliarcobacter</taxon>
    </lineage>
</organism>
<dbReference type="InterPro" id="IPR006037">
    <property type="entry name" value="RCK_C"/>
</dbReference>
<feature type="domain" description="RCK C-terminal" evidence="8">
    <location>
        <begin position="282"/>
        <end position="368"/>
    </location>
</feature>
<dbReference type="PANTHER" id="PTHR43652:SF2">
    <property type="entry name" value="BASIC AMINO ACID ANTIPORTER YFCC-RELATED"/>
    <property type="match status" value="1"/>
</dbReference>
<evidence type="ECO:0000313" key="9">
    <source>
        <dbReference type="EMBL" id="PWE21752.1"/>
    </source>
</evidence>
<feature type="transmembrane region" description="Helical" evidence="7">
    <location>
        <begin position="459"/>
        <end position="479"/>
    </location>
</feature>